<evidence type="ECO:0000313" key="1">
    <source>
        <dbReference type="EMBL" id="CUG35429.1"/>
    </source>
</evidence>
<keyword evidence="2" id="KW-1185">Reference proteome</keyword>
<dbReference type="EMBL" id="CYKH01000766">
    <property type="protein sequence ID" value="CUG35429.1"/>
    <property type="molecule type" value="Genomic_DNA"/>
</dbReference>
<protein>
    <submittedName>
        <fullName evidence="1">Uncharacterized protein</fullName>
    </submittedName>
</protein>
<sequence length="299" mass="33258">MSRSNGSVGTLATMWQRIPGHIASDIADRIPLSYSLLILPSQQALKSLGVGDDKAIWGSTRDHPYAKWSTKSFVKGTTLKQALVILGNENENNKRLVKMRMTFFDGVQMTLERSRVEDVSSLACVSCYDPSGTYRETTTLHSSQSRMTLVKQLKAIADHQGRITTENIALPKTFAPDVLFRNCPPPFIQKPGYDFTPVSHISYLTRPNVKLRGVRPGICDTAPSAINFRPRAFLRAETRGTVQHKFTENPEVYNLGERTLDLALQASVVNQCNTETIVQHSPLGTLRLHSSLRPHTAVL</sequence>
<dbReference type="Proteomes" id="UP000051952">
    <property type="component" value="Unassembled WGS sequence"/>
</dbReference>
<dbReference type="OrthoDB" id="274950at2759"/>
<proteinExistence type="predicted"/>
<gene>
    <name evidence="1" type="ORF">BSAL_78130</name>
</gene>
<name>A0A0S4J5W3_BODSA</name>
<reference evidence="2" key="1">
    <citation type="submission" date="2015-09" db="EMBL/GenBank/DDBJ databases">
        <authorList>
            <consortium name="Pathogen Informatics"/>
        </authorList>
    </citation>
    <scope>NUCLEOTIDE SEQUENCE [LARGE SCALE GENOMIC DNA]</scope>
    <source>
        <strain evidence="2">Lake Konstanz</strain>
    </source>
</reference>
<dbReference type="VEuPathDB" id="TriTrypDB:BSAL_78130"/>
<dbReference type="AlphaFoldDB" id="A0A0S4J5W3"/>
<organism evidence="1 2">
    <name type="scientific">Bodo saltans</name>
    <name type="common">Flagellated protozoan</name>
    <dbReference type="NCBI Taxonomy" id="75058"/>
    <lineage>
        <taxon>Eukaryota</taxon>
        <taxon>Discoba</taxon>
        <taxon>Euglenozoa</taxon>
        <taxon>Kinetoplastea</taxon>
        <taxon>Metakinetoplastina</taxon>
        <taxon>Eubodonida</taxon>
        <taxon>Bodonidae</taxon>
        <taxon>Bodo</taxon>
    </lineage>
</organism>
<evidence type="ECO:0000313" key="2">
    <source>
        <dbReference type="Proteomes" id="UP000051952"/>
    </source>
</evidence>
<dbReference type="OMA" id="HCHCNEV"/>
<accession>A0A0S4J5W3</accession>